<feature type="repeat" description="Solcar" evidence="9">
    <location>
        <begin position="106"/>
        <end position="195"/>
    </location>
</feature>
<dbReference type="GO" id="GO:0031966">
    <property type="term" value="C:mitochondrial membrane"/>
    <property type="evidence" value="ECO:0007669"/>
    <property type="project" value="UniProtKB-SubCell"/>
</dbReference>
<dbReference type="AlphaFoldDB" id="A0A9Q0MXB5"/>
<dbReference type="PRINTS" id="PR00926">
    <property type="entry name" value="MITOCARRIER"/>
</dbReference>
<dbReference type="EMBL" id="WJQU01000003">
    <property type="protein sequence ID" value="KAJ6639683.1"/>
    <property type="molecule type" value="Genomic_DNA"/>
</dbReference>
<evidence type="ECO:0000313" key="13">
    <source>
        <dbReference type="Proteomes" id="UP001151699"/>
    </source>
</evidence>
<evidence type="ECO:0000256" key="7">
    <source>
        <dbReference type="ARBA" id="ARBA00023128"/>
    </source>
</evidence>
<dbReference type="FunFam" id="1.50.40.10:FF:000040">
    <property type="entry name" value="mitochondrial carnitine/acylcarnitine carrier protein"/>
    <property type="match status" value="1"/>
</dbReference>
<proteinExistence type="inferred from homology"/>
<sequence length="300" mass="32362">MTEQKTSPIKYFLSGGFGGVCTVLAGHPLDTIKVRLQTMPLPAPGATPMYAGTYDCAKKTVQREGFRGLYKGMSAPIAGVAPIFAMSFFGFGVGKRLQQKSPDEKLSHTQLFLAGAFSGVFTTSIMAPGERIKCLLQIQQGGNQPQKYNGMVDCAKQLYKEGGIRSIYKGSVATLLRDVPASGMYFLTYEYIKEWAAKEFGSDGSRGLLGTIFAGGMAGIANWSVGMPADVLKSRLQTAPQGTYKNGIRDVFRELMKTEGPLALYKGVTPVMLRAFPANAACFIGFEISMKTLNIIAPNL</sequence>
<dbReference type="PROSITE" id="PS50920">
    <property type="entry name" value="SOLCAR"/>
    <property type="match status" value="3"/>
</dbReference>
<evidence type="ECO:0000256" key="9">
    <source>
        <dbReference type="PROSITE-ProRule" id="PRU00282"/>
    </source>
</evidence>
<dbReference type="FunFam" id="1.50.40.10:FF:000051">
    <property type="entry name" value="Mitochondrial carnitine/acylcarnitine carrier protein"/>
    <property type="match status" value="1"/>
</dbReference>
<evidence type="ECO:0000313" key="12">
    <source>
        <dbReference type="EMBL" id="KAJ6639683.1"/>
    </source>
</evidence>
<evidence type="ECO:0000256" key="6">
    <source>
        <dbReference type="ARBA" id="ARBA00022989"/>
    </source>
</evidence>
<comment type="subcellular location">
    <subcellularLocation>
        <location evidence="1">Mitochondrion membrane</location>
        <topology evidence="1">Multi-pass membrane protein</topology>
    </subcellularLocation>
</comment>
<dbReference type="InterPro" id="IPR002067">
    <property type="entry name" value="MCP"/>
</dbReference>
<dbReference type="SUPFAM" id="SSF103506">
    <property type="entry name" value="Mitochondrial carrier"/>
    <property type="match status" value="1"/>
</dbReference>
<protein>
    <submittedName>
        <fullName evidence="12">Congested-like trachea protein</fullName>
    </submittedName>
</protein>
<keyword evidence="8 9" id="KW-0472">Membrane</keyword>
<dbReference type="OrthoDB" id="14252at2759"/>
<reference evidence="12" key="1">
    <citation type="submission" date="2022-07" db="EMBL/GenBank/DDBJ databases">
        <authorList>
            <person name="Trinca V."/>
            <person name="Uliana J.V.C."/>
            <person name="Torres T.T."/>
            <person name="Ward R.J."/>
            <person name="Monesi N."/>
        </authorList>
    </citation>
    <scope>NUCLEOTIDE SEQUENCE</scope>
    <source>
        <strain evidence="12">HSMRA1968</strain>
        <tissue evidence="12">Whole embryos</tissue>
    </source>
</reference>
<feature type="non-terminal residue" evidence="12">
    <location>
        <position position="300"/>
    </location>
</feature>
<dbReference type="GO" id="GO:1902603">
    <property type="term" value="P:carnitine transmembrane transport"/>
    <property type="evidence" value="ECO:0007669"/>
    <property type="project" value="TreeGrafter"/>
</dbReference>
<feature type="repeat" description="Solcar" evidence="9">
    <location>
        <begin position="206"/>
        <end position="292"/>
    </location>
</feature>
<dbReference type="InterPro" id="IPR050567">
    <property type="entry name" value="Mitochondrial_Carrier"/>
</dbReference>
<dbReference type="Pfam" id="PF00153">
    <property type="entry name" value="Mito_carr"/>
    <property type="match status" value="3"/>
</dbReference>
<evidence type="ECO:0000256" key="8">
    <source>
        <dbReference type="ARBA" id="ARBA00023136"/>
    </source>
</evidence>
<dbReference type="InterPro" id="IPR023395">
    <property type="entry name" value="MCP_dom_sf"/>
</dbReference>
<evidence type="ECO:0000256" key="11">
    <source>
        <dbReference type="SAM" id="Phobius"/>
    </source>
</evidence>
<comment type="similarity">
    <text evidence="2 10">Belongs to the mitochondrial carrier (TC 2.A.29) family.</text>
</comment>
<keyword evidence="7" id="KW-0496">Mitochondrion</keyword>
<dbReference type="InterPro" id="IPR018108">
    <property type="entry name" value="MCP_transmembrane"/>
</dbReference>
<evidence type="ECO:0000256" key="2">
    <source>
        <dbReference type="ARBA" id="ARBA00006375"/>
    </source>
</evidence>
<evidence type="ECO:0000256" key="1">
    <source>
        <dbReference type="ARBA" id="ARBA00004225"/>
    </source>
</evidence>
<keyword evidence="3 10" id="KW-0813">Transport</keyword>
<accession>A0A9Q0MXB5</accession>
<evidence type="ECO:0000256" key="10">
    <source>
        <dbReference type="RuleBase" id="RU000488"/>
    </source>
</evidence>
<feature type="repeat" description="Solcar" evidence="9">
    <location>
        <begin position="6"/>
        <end position="97"/>
    </location>
</feature>
<keyword evidence="6 11" id="KW-1133">Transmembrane helix</keyword>
<evidence type="ECO:0000256" key="4">
    <source>
        <dbReference type="ARBA" id="ARBA00022692"/>
    </source>
</evidence>
<dbReference type="PANTHER" id="PTHR45624">
    <property type="entry name" value="MITOCHONDRIAL BASIC AMINO ACIDS TRANSPORTER-RELATED"/>
    <property type="match status" value="1"/>
</dbReference>
<dbReference type="GO" id="GO:0006839">
    <property type="term" value="P:mitochondrial transport"/>
    <property type="evidence" value="ECO:0007669"/>
    <property type="project" value="TreeGrafter"/>
</dbReference>
<name>A0A9Q0MXB5_9DIPT</name>
<evidence type="ECO:0000256" key="3">
    <source>
        <dbReference type="ARBA" id="ARBA00022448"/>
    </source>
</evidence>
<feature type="transmembrane region" description="Helical" evidence="11">
    <location>
        <begin position="111"/>
        <end position="129"/>
    </location>
</feature>
<keyword evidence="5" id="KW-0677">Repeat</keyword>
<gene>
    <name evidence="12" type="primary">colt</name>
    <name evidence="12" type="ORF">Bhyg_12430</name>
</gene>
<dbReference type="GO" id="GO:0015227">
    <property type="term" value="F:O-acyl-L-carnitine transmembrane transporter activity"/>
    <property type="evidence" value="ECO:0007669"/>
    <property type="project" value="TreeGrafter"/>
</dbReference>
<keyword evidence="4 9" id="KW-0812">Transmembrane</keyword>
<feature type="transmembrane region" description="Helical" evidence="11">
    <location>
        <begin position="68"/>
        <end position="91"/>
    </location>
</feature>
<comment type="caution">
    <text evidence="12">The sequence shown here is derived from an EMBL/GenBank/DDBJ whole genome shotgun (WGS) entry which is preliminary data.</text>
</comment>
<keyword evidence="13" id="KW-1185">Reference proteome</keyword>
<dbReference type="Proteomes" id="UP001151699">
    <property type="component" value="Chromosome X"/>
</dbReference>
<dbReference type="Gene3D" id="1.50.40.10">
    <property type="entry name" value="Mitochondrial carrier domain"/>
    <property type="match status" value="2"/>
</dbReference>
<dbReference type="PANTHER" id="PTHR45624:SF4">
    <property type="entry name" value="CONGESTED-LIKE TRACHEA PROTEIN-RELATED"/>
    <property type="match status" value="1"/>
</dbReference>
<evidence type="ECO:0000256" key="5">
    <source>
        <dbReference type="ARBA" id="ARBA00022737"/>
    </source>
</evidence>
<organism evidence="12 13">
    <name type="scientific">Pseudolycoriella hygida</name>
    <dbReference type="NCBI Taxonomy" id="35572"/>
    <lineage>
        <taxon>Eukaryota</taxon>
        <taxon>Metazoa</taxon>
        <taxon>Ecdysozoa</taxon>
        <taxon>Arthropoda</taxon>
        <taxon>Hexapoda</taxon>
        <taxon>Insecta</taxon>
        <taxon>Pterygota</taxon>
        <taxon>Neoptera</taxon>
        <taxon>Endopterygota</taxon>
        <taxon>Diptera</taxon>
        <taxon>Nematocera</taxon>
        <taxon>Sciaroidea</taxon>
        <taxon>Sciaridae</taxon>
        <taxon>Pseudolycoriella</taxon>
    </lineage>
</organism>